<feature type="compositionally biased region" description="Low complexity" evidence="1">
    <location>
        <begin position="224"/>
        <end position="233"/>
    </location>
</feature>
<dbReference type="Proteomes" id="UP000324222">
    <property type="component" value="Unassembled WGS sequence"/>
</dbReference>
<keyword evidence="2" id="KW-0812">Transmembrane</keyword>
<feature type="region of interest" description="Disordered" evidence="1">
    <location>
        <begin position="180"/>
        <end position="206"/>
    </location>
</feature>
<dbReference type="AlphaFoldDB" id="A0A5B7D5R5"/>
<feature type="transmembrane region" description="Helical" evidence="2">
    <location>
        <begin position="483"/>
        <end position="501"/>
    </location>
</feature>
<proteinExistence type="predicted"/>
<keyword evidence="4" id="KW-1185">Reference proteome</keyword>
<keyword evidence="2" id="KW-1133">Transmembrane helix</keyword>
<gene>
    <name evidence="3" type="ORF">E2C01_009309</name>
</gene>
<reference evidence="3 4" key="1">
    <citation type="submission" date="2019-05" db="EMBL/GenBank/DDBJ databases">
        <title>Another draft genome of Portunus trituberculatus and its Hox gene families provides insights of decapod evolution.</title>
        <authorList>
            <person name="Jeong J.-H."/>
            <person name="Song I."/>
            <person name="Kim S."/>
            <person name="Choi T."/>
            <person name="Kim D."/>
            <person name="Ryu S."/>
            <person name="Kim W."/>
        </authorList>
    </citation>
    <scope>NUCLEOTIDE SEQUENCE [LARGE SCALE GENOMIC DNA]</scope>
    <source>
        <tissue evidence="3">Muscle</tissue>
    </source>
</reference>
<dbReference type="EMBL" id="VSRR010000510">
    <property type="protein sequence ID" value="MPC16483.1"/>
    <property type="molecule type" value="Genomic_DNA"/>
</dbReference>
<name>A0A5B7D5R5_PORTR</name>
<evidence type="ECO:0000313" key="3">
    <source>
        <dbReference type="EMBL" id="MPC16483.1"/>
    </source>
</evidence>
<keyword evidence="2" id="KW-0472">Membrane</keyword>
<feature type="compositionally biased region" description="Low complexity" evidence="1">
    <location>
        <begin position="188"/>
        <end position="201"/>
    </location>
</feature>
<feature type="transmembrane region" description="Helical" evidence="2">
    <location>
        <begin position="507"/>
        <end position="527"/>
    </location>
</feature>
<evidence type="ECO:0000313" key="4">
    <source>
        <dbReference type="Proteomes" id="UP000324222"/>
    </source>
</evidence>
<accession>A0A5B7D5R5</accession>
<organism evidence="3 4">
    <name type="scientific">Portunus trituberculatus</name>
    <name type="common">Swimming crab</name>
    <name type="synonym">Neptunus trituberculatus</name>
    <dbReference type="NCBI Taxonomy" id="210409"/>
    <lineage>
        <taxon>Eukaryota</taxon>
        <taxon>Metazoa</taxon>
        <taxon>Ecdysozoa</taxon>
        <taxon>Arthropoda</taxon>
        <taxon>Crustacea</taxon>
        <taxon>Multicrustacea</taxon>
        <taxon>Malacostraca</taxon>
        <taxon>Eumalacostraca</taxon>
        <taxon>Eucarida</taxon>
        <taxon>Decapoda</taxon>
        <taxon>Pleocyemata</taxon>
        <taxon>Brachyura</taxon>
        <taxon>Eubrachyura</taxon>
        <taxon>Portunoidea</taxon>
        <taxon>Portunidae</taxon>
        <taxon>Portuninae</taxon>
        <taxon>Portunus</taxon>
    </lineage>
</organism>
<feature type="region of interest" description="Disordered" evidence="1">
    <location>
        <begin position="223"/>
        <end position="248"/>
    </location>
</feature>
<sequence>MTGNKKMMTLRIQVTIPYGSKRPQRVRVVAKDRGALVFAYRRELACVPLYKAGWRRVPGDSGAWLWQNEQAMAVSVDMARLLRYRKLALQLYCLRGEDVKHKGVFDLRRVMEQQQREDELLLAMQYSTGCWWWRCLAFTCFRRPEDEEVPRQGSGENLRLDNPILSQTRPQASVALFDRREQADDDPSAAQHAASESSHASDGPDMSLDVVCGLSGAVDDPAAAEHAASGSSHASDRPDTSQNVVCGLSGAGDDPAAGQHAGCVTATVKQLGKLESPQPIRFPNSGAVFPELLREHDFWVPEEVNREETQKEKAPHHQCDIRRVGKKVRGALRYLWRASRVVHAVWRAGGSVRSLWKAVCAVRAVWTAGSALRALWIAGGTVYAVFTASGAVRGLVMVGAAAGGPWRLGGMRALLTGRRVVRALWTACRSVRTLWRARDALSGSWTAAGAVRAVWTTGRAMHGVWMALGTLNVILSAGEEARVLGVAGGMGAIAVLASSLLDSKDTQSVDWLLCGVGAAILLVDFCVQGLKWLRRRRGATSRERHQ</sequence>
<protein>
    <submittedName>
        <fullName evidence="3">Uncharacterized protein</fullName>
    </submittedName>
</protein>
<evidence type="ECO:0000256" key="2">
    <source>
        <dbReference type="SAM" id="Phobius"/>
    </source>
</evidence>
<comment type="caution">
    <text evidence="3">The sequence shown here is derived from an EMBL/GenBank/DDBJ whole genome shotgun (WGS) entry which is preliminary data.</text>
</comment>
<evidence type="ECO:0000256" key="1">
    <source>
        <dbReference type="SAM" id="MobiDB-lite"/>
    </source>
</evidence>